<organism evidence="2 3">
    <name type="scientific">Robbsia betulipollinis</name>
    <dbReference type="NCBI Taxonomy" id="2981849"/>
    <lineage>
        <taxon>Bacteria</taxon>
        <taxon>Pseudomonadati</taxon>
        <taxon>Pseudomonadota</taxon>
        <taxon>Betaproteobacteria</taxon>
        <taxon>Burkholderiales</taxon>
        <taxon>Burkholderiaceae</taxon>
        <taxon>Robbsia</taxon>
    </lineage>
</organism>
<dbReference type="EMBL" id="JAPMXC010000001">
    <property type="protein sequence ID" value="MCY0386339.1"/>
    <property type="molecule type" value="Genomic_DNA"/>
</dbReference>
<dbReference type="Proteomes" id="UP001082899">
    <property type="component" value="Unassembled WGS sequence"/>
</dbReference>
<dbReference type="RefSeq" id="WP_267845699.1">
    <property type="nucleotide sequence ID" value="NZ_JAPMXC010000001.1"/>
</dbReference>
<protein>
    <submittedName>
        <fullName evidence="2">Gamma-glutamylcyclotransferase</fullName>
    </submittedName>
</protein>
<sequence length="156" mass="16608">MSPSDSPASSAMYVFVYGTLREGEINDIARAAERHALAPPVRIGAAATHGRLFDFGAYPGLLSGADAHADAIGNARVVGDVFRITSALLPVLDAIEGIRADGRDIFYRAQCVVEAGGTRLTCYFYPVDPAATRDRPLIPQGDWIAYRRARDGAGGI</sequence>
<dbReference type="InterPro" id="IPR036568">
    <property type="entry name" value="GGCT-like_sf"/>
</dbReference>
<reference evidence="2" key="1">
    <citation type="submission" date="2022-11" db="EMBL/GenBank/DDBJ databases">
        <title>Robbsia betulipollinis sp. nov., isolated from pollen of birch (Betula pendula).</title>
        <authorList>
            <person name="Shi H."/>
            <person name="Ambika Manirajan B."/>
            <person name="Ratering S."/>
            <person name="Geissler-Plaum R."/>
            <person name="Schnell S."/>
        </authorList>
    </citation>
    <scope>NUCLEOTIDE SEQUENCE</scope>
    <source>
        <strain evidence="2">Bb-Pol-6</strain>
    </source>
</reference>
<name>A0ABT3ZIH9_9BURK</name>
<dbReference type="InterPro" id="IPR009288">
    <property type="entry name" value="AIG2-like_dom"/>
</dbReference>
<evidence type="ECO:0000313" key="3">
    <source>
        <dbReference type="Proteomes" id="UP001082899"/>
    </source>
</evidence>
<dbReference type="CDD" id="cd06661">
    <property type="entry name" value="GGCT_like"/>
    <property type="match status" value="1"/>
</dbReference>
<dbReference type="Pfam" id="PF06094">
    <property type="entry name" value="GGACT"/>
    <property type="match status" value="1"/>
</dbReference>
<dbReference type="SUPFAM" id="SSF110857">
    <property type="entry name" value="Gamma-glutamyl cyclotransferase-like"/>
    <property type="match status" value="1"/>
</dbReference>
<feature type="domain" description="Gamma-glutamylcyclotransferase AIG2-like" evidence="1">
    <location>
        <begin position="14"/>
        <end position="144"/>
    </location>
</feature>
<evidence type="ECO:0000313" key="2">
    <source>
        <dbReference type="EMBL" id="MCY0386339.1"/>
    </source>
</evidence>
<gene>
    <name evidence="2" type="ORF">OVY01_03570</name>
</gene>
<keyword evidence="3" id="KW-1185">Reference proteome</keyword>
<comment type="caution">
    <text evidence="2">The sequence shown here is derived from an EMBL/GenBank/DDBJ whole genome shotgun (WGS) entry which is preliminary data.</text>
</comment>
<dbReference type="InterPro" id="IPR013024">
    <property type="entry name" value="GGCT-like"/>
</dbReference>
<proteinExistence type="predicted"/>
<evidence type="ECO:0000259" key="1">
    <source>
        <dbReference type="Pfam" id="PF06094"/>
    </source>
</evidence>
<dbReference type="Gene3D" id="3.10.490.10">
    <property type="entry name" value="Gamma-glutamyl cyclotransferase-like"/>
    <property type="match status" value="1"/>
</dbReference>
<accession>A0ABT3ZIH9</accession>